<dbReference type="EMBL" id="JAFCMP010000334">
    <property type="protein sequence ID" value="KAG5181358.1"/>
    <property type="molecule type" value="Genomic_DNA"/>
</dbReference>
<name>A0A836CDQ6_9STRA</name>
<dbReference type="Proteomes" id="UP000664859">
    <property type="component" value="Unassembled WGS sequence"/>
</dbReference>
<accession>A0A836CDQ6</accession>
<proteinExistence type="predicted"/>
<gene>
    <name evidence="1" type="ORF">JKP88DRAFT_273444</name>
</gene>
<sequence length="223" mass="25405">MVNQCTTVRVDHDEENRDVVAQHEREHTNRLNFGLRSLSAISLPTRPLSSHLSFNLRERSKSTTHVHVPPLLRSSSTGTLTEEKVRHGLGWQASHAFATIYGVLSRNRSGSLERFGGYDLQLKLQYDKEEPQTLNMLLKFRSPEQALNTLRTAIRCSIPALRADDFNLLHSKLRAEQSELDESRWVYEPPYFTRDEAQCEDTIVWTLRVVPVASDGARCGPAH</sequence>
<evidence type="ECO:0000313" key="2">
    <source>
        <dbReference type="Proteomes" id="UP000664859"/>
    </source>
</evidence>
<protein>
    <submittedName>
        <fullName evidence="1">Uncharacterized protein</fullName>
    </submittedName>
</protein>
<dbReference type="AlphaFoldDB" id="A0A836CDQ6"/>
<organism evidence="1 2">
    <name type="scientific">Tribonema minus</name>
    <dbReference type="NCBI Taxonomy" id="303371"/>
    <lineage>
        <taxon>Eukaryota</taxon>
        <taxon>Sar</taxon>
        <taxon>Stramenopiles</taxon>
        <taxon>Ochrophyta</taxon>
        <taxon>PX clade</taxon>
        <taxon>Xanthophyceae</taxon>
        <taxon>Tribonematales</taxon>
        <taxon>Tribonemataceae</taxon>
        <taxon>Tribonema</taxon>
    </lineage>
</organism>
<reference evidence="1" key="1">
    <citation type="submission" date="2021-02" db="EMBL/GenBank/DDBJ databases">
        <title>First Annotated Genome of the Yellow-green Alga Tribonema minus.</title>
        <authorList>
            <person name="Mahan K.M."/>
        </authorList>
    </citation>
    <scope>NUCLEOTIDE SEQUENCE</scope>
    <source>
        <strain evidence="1">UTEX B ZZ1240</strain>
    </source>
</reference>
<comment type="caution">
    <text evidence="1">The sequence shown here is derived from an EMBL/GenBank/DDBJ whole genome shotgun (WGS) entry which is preliminary data.</text>
</comment>
<keyword evidence="2" id="KW-1185">Reference proteome</keyword>
<evidence type="ECO:0000313" key="1">
    <source>
        <dbReference type="EMBL" id="KAG5181358.1"/>
    </source>
</evidence>